<proteinExistence type="predicted"/>
<reference evidence="1 2" key="1">
    <citation type="submission" date="2018-09" db="EMBL/GenBank/DDBJ databases">
        <title>Phylogeny of the Shewanellaceae, and recommendation for two new genera, Pseudoshewanella and Parashewanella.</title>
        <authorList>
            <person name="Wang G."/>
        </authorList>
    </citation>
    <scope>NUCLEOTIDE SEQUENCE [LARGE SCALE GENOMIC DNA]</scope>
    <source>
        <strain evidence="1 2">KCTC 22492</strain>
    </source>
</reference>
<keyword evidence="2" id="KW-1185">Reference proteome</keyword>
<dbReference type="OrthoDB" id="9781031at2"/>
<comment type="caution">
    <text evidence="1">The sequence shown here is derived from an EMBL/GenBank/DDBJ whole genome shotgun (WGS) entry which is preliminary data.</text>
</comment>
<dbReference type="EMBL" id="QYYH01000150">
    <property type="protein sequence ID" value="RJY06812.1"/>
    <property type="molecule type" value="Genomic_DNA"/>
</dbReference>
<protein>
    <recommendedName>
        <fullName evidence="3">Transposase</fullName>
    </recommendedName>
</protein>
<dbReference type="InterPro" id="IPR011518">
    <property type="entry name" value="Transposase_36"/>
</dbReference>
<evidence type="ECO:0000313" key="1">
    <source>
        <dbReference type="EMBL" id="RJY06812.1"/>
    </source>
</evidence>
<evidence type="ECO:0008006" key="3">
    <source>
        <dbReference type="Google" id="ProtNLM"/>
    </source>
</evidence>
<gene>
    <name evidence="1" type="ORF">D5R81_17265</name>
</gene>
<accession>A0A3A6TFF8</accession>
<dbReference type="AlphaFoldDB" id="A0A3A6TFF8"/>
<name>A0A3A6TFF8_9GAMM</name>
<evidence type="ECO:0000313" key="2">
    <source>
        <dbReference type="Proteomes" id="UP000273022"/>
    </source>
</evidence>
<sequence length="143" mass="16451">MFLDLRWTKLSRRQISRKLYANGIPASKNLVSRLLRQQGFHRRKAQKTKTMKQHVDRNAQFEKLAQLKQDYLDKGKTVLSIDTKKKEQLGNYFRDGVTDAAEPTTVNDHDFPSIGHGKLIPHGIYDLKNNEACQHLNTSSDTS</sequence>
<dbReference type="Proteomes" id="UP000273022">
    <property type="component" value="Unassembled WGS sequence"/>
</dbReference>
<organism evidence="1 2">
    <name type="scientific">Parashewanella spongiae</name>
    <dbReference type="NCBI Taxonomy" id="342950"/>
    <lineage>
        <taxon>Bacteria</taxon>
        <taxon>Pseudomonadati</taxon>
        <taxon>Pseudomonadota</taxon>
        <taxon>Gammaproteobacteria</taxon>
        <taxon>Alteromonadales</taxon>
        <taxon>Shewanellaceae</taxon>
        <taxon>Parashewanella</taxon>
    </lineage>
</organism>
<dbReference type="Pfam" id="PF07592">
    <property type="entry name" value="DDE_Tnp_ISAZ013"/>
    <property type="match status" value="1"/>
</dbReference>